<proteinExistence type="predicted"/>
<dbReference type="Proteomes" id="UP000076871">
    <property type="component" value="Unassembled WGS sequence"/>
</dbReference>
<keyword evidence="2" id="KW-1185">Reference proteome</keyword>
<evidence type="ECO:0000313" key="2">
    <source>
        <dbReference type="Proteomes" id="UP000076871"/>
    </source>
</evidence>
<dbReference type="InParanoid" id="A0A165BU60"/>
<evidence type="ECO:0000313" key="1">
    <source>
        <dbReference type="EMBL" id="KZT01656.1"/>
    </source>
</evidence>
<dbReference type="EMBL" id="KV427661">
    <property type="protein sequence ID" value="KZT01656.1"/>
    <property type="molecule type" value="Genomic_DNA"/>
</dbReference>
<dbReference type="GeneID" id="63824355"/>
<protein>
    <submittedName>
        <fullName evidence="1">Uncharacterized protein</fullName>
    </submittedName>
</protein>
<reference evidence="1 2" key="1">
    <citation type="journal article" date="2016" name="Mol. Biol. Evol.">
        <title>Comparative Genomics of Early-Diverging Mushroom-Forming Fungi Provides Insights into the Origins of Lignocellulose Decay Capabilities.</title>
        <authorList>
            <person name="Nagy L.G."/>
            <person name="Riley R."/>
            <person name="Tritt A."/>
            <person name="Adam C."/>
            <person name="Daum C."/>
            <person name="Floudas D."/>
            <person name="Sun H."/>
            <person name="Yadav J.S."/>
            <person name="Pangilinan J."/>
            <person name="Larsson K.H."/>
            <person name="Matsuura K."/>
            <person name="Barry K."/>
            <person name="Labutti K."/>
            <person name="Kuo R."/>
            <person name="Ohm R.A."/>
            <person name="Bhattacharya S.S."/>
            <person name="Shirouzu T."/>
            <person name="Yoshinaga Y."/>
            <person name="Martin F.M."/>
            <person name="Grigoriev I.V."/>
            <person name="Hibbett D.S."/>
        </authorList>
    </citation>
    <scope>NUCLEOTIDE SEQUENCE [LARGE SCALE GENOMIC DNA]</scope>
    <source>
        <strain evidence="1 2">93-53</strain>
    </source>
</reference>
<dbReference type="RefSeq" id="XP_040759396.1">
    <property type="nucleotide sequence ID" value="XM_040907326.1"/>
</dbReference>
<name>A0A165BU60_9APHY</name>
<sequence>MSCQLREANTPVIVGRIQALQRTVADNFGTYSLTLDVTRFLTLPLTVHMEVGRFGVYKVLSMHYCVCCKEPRLAPFAGLSWTAQLEMRGTQHSPILLPNVEAIWAQSVPAGRPVWCHWLNQLAATLGRSGDVLQNSPSTSEIVVWLNKVIELIEYMVDNPHKQMMFSVL</sequence>
<gene>
    <name evidence="1" type="ORF">LAESUDRAFT_717340</name>
</gene>
<organism evidence="1 2">
    <name type="scientific">Laetiporus sulphureus 93-53</name>
    <dbReference type="NCBI Taxonomy" id="1314785"/>
    <lineage>
        <taxon>Eukaryota</taxon>
        <taxon>Fungi</taxon>
        <taxon>Dikarya</taxon>
        <taxon>Basidiomycota</taxon>
        <taxon>Agaricomycotina</taxon>
        <taxon>Agaricomycetes</taxon>
        <taxon>Polyporales</taxon>
        <taxon>Laetiporus</taxon>
    </lineage>
</organism>
<dbReference type="AlphaFoldDB" id="A0A165BU60"/>
<accession>A0A165BU60</accession>